<feature type="transmembrane region" description="Helical" evidence="2">
    <location>
        <begin position="90"/>
        <end position="107"/>
    </location>
</feature>
<keyword evidence="2" id="KW-0472">Membrane</keyword>
<feature type="transmembrane region" description="Helical" evidence="2">
    <location>
        <begin position="262"/>
        <end position="280"/>
    </location>
</feature>
<accession>T0RJT6</accession>
<organism evidence="3 4">
    <name type="scientific">Saprolegnia diclina (strain VS20)</name>
    <dbReference type="NCBI Taxonomy" id="1156394"/>
    <lineage>
        <taxon>Eukaryota</taxon>
        <taxon>Sar</taxon>
        <taxon>Stramenopiles</taxon>
        <taxon>Oomycota</taxon>
        <taxon>Saprolegniomycetes</taxon>
        <taxon>Saprolegniales</taxon>
        <taxon>Saprolegniaceae</taxon>
        <taxon>Saprolegnia</taxon>
    </lineage>
</organism>
<evidence type="ECO:0000256" key="1">
    <source>
        <dbReference type="SAM" id="MobiDB-lite"/>
    </source>
</evidence>
<sequence>MESSQQLWTLAVVATGAAFAPADDTVALALAGLAVPIPIVLTQAATRIWVRRSAAVALLGCMLSALSCIALPYILASIVNEQQRAVLDDYCPVVAIAAPALVVLAVLSDRVAARRRQAWLAVITAAVNTGIYYYLFATRGARASAWPIVATTYAHALCLGALSWSLESRPTADDEGTKNRPTQAFAAIAPWLLAVVLASSPAPALATSFLAYVGLGLEFGAGVARSYGCHRVGIVVVASALVALTVVYGVPWTTAVNAIDRMVVLAFALASLATVVGPPVSPASTVGGAVVFLVGVAVVARLAPDSALAVWVLQALVQGAKCALGCIRRQAPTYTQQETVHLLSGRPAIDHGATTASTKGNDGGKDKAPTQATSDASQHGWKNMRAQWCPCCHSRRPQSYKQQQVVLSTDEDGLAMYERHRVSPTLHDAQERAGLVLGAQSTRLLEAGNASQPSTARPAVDNLDQDRLSVCHSTHHDGWRATSPTADSVQDRASGHADASLLLRQERLRMTIDKPPNPVEFSPATVVNYGCILVRSCLCPALDAPHSFSARSIGVVLALLWRLGELV</sequence>
<proteinExistence type="predicted"/>
<feature type="transmembrane region" description="Helical" evidence="2">
    <location>
        <begin position="185"/>
        <end position="212"/>
    </location>
</feature>
<feature type="transmembrane region" description="Helical" evidence="2">
    <location>
        <begin position="232"/>
        <end position="250"/>
    </location>
</feature>
<dbReference type="RefSeq" id="XP_008613994.1">
    <property type="nucleotide sequence ID" value="XM_008615772.1"/>
</dbReference>
<dbReference type="EMBL" id="JH767163">
    <property type="protein sequence ID" value="EQC32493.1"/>
    <property type="molecule type" value="Genomic_DNA"/>
</dbReference>
<gene>
    <name evidence="3" type="ORF">SDRG_09819</name>
</gene>
<feature type="transmembrane region" description="Helical" evidence="2">
    <location>
        <begin position="57"/>
        <end position="78"/>
    </location>
</feature>
<keyword evidence="4" id="KW-1185">Reference proteome</keyword>
<name>T0RJT6_SAPDV</name>
<evidence type="ECO:0000256" key="2">
    <source>
        <dbReference type="SAM" id="Phobius"/>
    </source>
</evidence>
<keyword evidence="2" id="KW-0812">Transmembrane</keyword>
<feature type="transmembrane region" description="Helical" evidence="2">
    <location>
        <begin position="119"/>
        <end position="137"/>
    </location>
</feature>
<dbReference type="InParanoid" id="T0RJT6"/>
<dbReference type="GeneID" id="19950546"/>
<feature type="transmembrane region" description="Helical" evidence="2">
    <location>
        <begin position="143"/>
        <end position="164"/>
    </location>
</feature>
<dbReference type="Proteomes" id="UP000030762">
    <property type="component" value="Unassembled WGS sequence"/>
</dbReference>
<evidence type="ECO:0000313" key="4">
    <source>
        <dbReference type="Proteomes" id="UP000030762"/>
    </source>
</evidence>
<dbReference type="VEuPathDB" id="FungiDB:SDRG_09819"/>
<feature type="transmembrane region" description="Helical" evidence="2">
    <location>
        <begin position="29"/>
        <end position="50"/>
    </location>
</feature>
<reference evidence="3 4" key="1">
    <citation type="submission" date="2012-04" db="EMBL/GenBank/DDBJ databases">
        <title>The Genome Sequence of Saprolegnia declina VS20.</title>
        <authorList>
            <consortium name="The Broad Institute Genome Sequencing Platform"/>
            <person name="Russ C."/>
            <person name="Nusbaum C."/>
            <person name="Tyler B."/>
            <person name="van West P."/>
            <person name="Dieguez-Uribeondo J."/>
            <person name="de Bruijn I."/>
            <person name="Tripathy S."/>
            <person name="Jiang R."/>
            <person name="Young S.K."/>
            <person name="Zeng Q."/>
            <person name="Gargeya S."/>
            <person name="Fitzgerald M."/>
            <person name="Haas B."/>
            <person name="Abouelleil A."/>
            <person name="Alvarado L."/>
            <person name="Arachchi H.M."/>
            <person name="Berlin A."/>
            <person name="Chapman S.B."/>
            <person name="Goldberg J."/>
            <person name="Griggs A."/>
            <person name="Gujja S."/>
            <person name="Hansen M."/>
            <person name="Howarth C."/>
            <person name="Imamovic A."/>
            <person name="Larimer J."/>
            <person name="McCowen C."/>
            <person name="Montmayeur A."/>
            <person name="Murphy C."/>
            <person name="Neiman D."/>
            <person name="Pearson M."/>
            <person name="Priest M."/>
            <person name="Roberts A."/>
            <person name="Saif S."/>
            <person name="Shea T."/>
            <person name="Sisk P."/>
            <person name="Sykes S."/>
            <person name="Wortman J."/>
            <person name="Nusbaum C."/>
            <person name="Birren B."/>
        </authorList>
    </citation>
    <scope>NUCLEOTIDE SEQUENCE [LARGE SCALE GENOMIC DNA]</scope>
    <source>
        <strain evidence="3 4">VS20</strain>
    </source>
</reference>
<keyword evidence="2" id="KW-1133">Transmembrane helix</keyword>
<feature type="region of interest" description="Disordered" evidence="1">
    <location>
        <begin position="347"/>
        <end position="379"/>
    </location>
</feature>
<protein>
    <submittedName>
        <fullName evidence="3">Uncharacterized protein</fullName>
    </submittedName>
</protein>
<dbReference type="AlphaFoldDB" id="T0RJT6"/>
<evidence type="ECO:0000313" key="3">
    <source>
        <dbReference type="EMBL" id="EQC32493.1"/>
    </source>
</evidence>
<feature type="region of interest" description="Disordered" evidence="1">
    <location>
        <begin position="474"/>
        <end position="493"/>
    </location>
</feature>
<dbReference type="OrthoDB" id="10560046at2759"/>